<organism evidence="2 4">
    <name type="scientific">Didymodactylos carnosus</name>
    <dbReference type="NCBI Taxonomy" id="1234261"/>
    <lineage>
        <taxon>Eukaryota</taxon>
        <taxon>Metazoa</taxon>
        <taxon>Spiralia</taxon>
        <taxon>Gnathifera</taxon>
        <taxon>Rotifera</taxon>
        <taxon>Eurotatoria</taxon>
        <taxon>Bdelloidea</taxon>
        <taxon>Philodinida</taxon>
        <taxon>Philodinidae</taxon>
        <taxon>Didymodactylos</taxon>
    </lineage>
</organism>
<keyword evidence="4" id="KW-1185">Reference proteome</keyword>
<protein>
    <recommendedName>
        <fullName evidence="1">C2 domain-containing protein</fullName>
    </recommendedName>
</protein>
<dbReference type="SUPFAM" id="SSF49562">
    <property type="entry name" value="C2 domain (Calcium/lipid-binding domain, CaLB)"/>
    <property type="match status" value="1"/>
</dbReference>
<dbReference type="PROSITE" id="PS50004">
    <property type="entry name" value="C2"/>
    <property type="match status" value="1"/>
</dbReference>
<sequence>MSLLCVLVKKARIVGNDENCNSYVVLKIDNVKSTTSVVKGLNPGWEQEFYFDVNDMVLGLQVELWDRGKFWDKLLGLYYVKLNEIATSSQNADERWIVLDGELVLSKNGQITGTCNPTEHRLLLRFFVELPADLTEEESKDLQQKLEYLNEILDKEDFISVRDCTMNLFYFS</sequence>
<dbReference type="AlphaFoldDB" id="A0A814FSH8"/>
<evidence type="ECO:0000313" key="3">
    <source>
        <dbReference type="EMBL" id="CAF3758889.1"/>
    </source>
</evidence>
<name>A0A814FSH8_9BILA</name>
<dbReference type="GO" id="GO:0005516">
    <property type="term" value="F:calmodulin binding"/>
    <property type="evidence" value="ECO:0007669"/>
    <property type="project" value="TreeGrafter"/>
</dbReference>
<dbReference type="Gene3D" id="2.60.40.150">
    <property type="entry name" value="C2 domain"/>
    <property type="match status" value="1"/>
</dbReference>
<evidence type="ECO:0000313" key="2">
    <source>
        <dbReference type="EMBL" id="CAF0986695.1"/>
    </source>
</evidence>
<dbReference type="PANTHER" id="PTHR10480">
    <property type="entry name" value="PROTEIN UNC-13 HOMOLOG"/>
    <property type="match status" value="1"/>
</dbReference>
<comment type="caution">
    <text evidence="2">The sequence shown here is derived from an EMBL/GenBank/DDBJ whole genome shotgun (WGS) entry which is preliminary data.</text>
</comment>
<dbReference type="GO" id="GO:0005886">
    <property type="term" value="C:plasma membrane"/>
    <property type="evidence" value="ECO:0007669"/>
    <property type="project" value="TreeGrafter"/>
</dbReference>
<dbReference type="InterPro" id="IPR027080">
    <property type="entry name" value="Unc-13"/>
</dbReference>
<dbReference type="Pfam" id="PF00168">
    <property type="entry name" value="C2"/>
    <property type="match status" value="1"/>
</dbReference>
<dbReference type="InterPro" id="IPR000008">
    <property type="entry name" value="C2_dom"/>
</dbReference>
<dbReference type="SMART" id="SM00239">
    <property type="entry name" value="C2"/>
    <property type="match status" value="1"/>
</dbReference>
<dbReference type="EMBL" id="CAJNOQ010002933">
    <property type="protein sequence ID" value="CAF0986695.1"/>
    <property type="molecule type" value="Genomic_DNA"/>
</dbReference>
<dbReference type="GO" id="GO:0045202">
    <property type="term" value="C:synapse"/>
    <property type="evidence" value="ECO:0007669"/>
    <property type="project" value="GOC"/>
</dbReference>
<dbReference type="GO" id="GO:0007268">
    <property type="term" value="P:chemical synaptic transmission"/>
    <property type="evidence" value="ECO:0007669"/>
    <property type="project" value="InterPro"/>
</dbReference>
<dbReference type="EMBL" id="CAJOBC010002932">
    <property type="protein sequence ID" value="CAF3758889.1"/>
    <property type="molecule type" value="Genomic_DNA"/>
</dbReference>
<dbReference type="GO" id="GO:0019992">
    <property type="term" value="F:diacylglycerol binding"/>
    <property type="evidence" value="ECO:0007669"/>
    <property type="project" value="InterPro"/>
</dbReference>
<dbReference type="GO" id="GO:0017075">
    <property type="term" value="F:syntaxin-1 binding"/>
    <property type="evidence" value="ECO:0007669"/>
    <property type="project" value="TreeGrafter"/>
</dbReference>
<accession>A0A814FSH8</accession>
<evidence type="ECO:0000259" key="1">
    <source>
        <dbReference type="PROSITE" id="PS50004"/>
    </source>
</evidence>
<proteinExistence type="predicted"/>
<dbReference type="OrthoDB" id="5831756at2759"/>
<dbReference type="PANTHER" id="PTHR10480:SF12">
    <property type="entry name" value="UNC-13, ISOFORM E"/>
    <property type="match status" value="1"/>
</dbReference>
<dbReference type="Proteomes" id="UP000663829">
    <property type="component" value="Unassembled WGS sequence"/>
</dbReference>
<feature type="domain" description="C2" evidence="1">
    <location>
        <begin position="1"/>
        <end position="97"/>
    </location>
</feature>
<evidence type="ECO:0000313" key="4">
    <source>
        <dbReference type="Proteomes" id="UP000663829"/>
    </source>
</evidence>
<gene>
    <name evidence="2" type="ORF">GPM918_LOCUS13040</name>
    <name evidence="3" type="ORF">SRO942_LOCUS13038</name>
</gene>
<dbReference type="InterPro" id="IPR035892">
    <property type="entry name" value="C2_domain_sf"/>
</dbReference>
<dbReference type="Proteomes" id="UP000681722">
    <property type="component" value="Unassembled WGS sequence"/>
</dbReference>
<reference evidence="2" key="1">
    <citation type="submission" date="2021-02" db="EMBL/GenBank/DDBJ databases">
        <authorList>
            <person name="Nowell W R."/>
        </authorList>
    </citation>
    <scope>NUCLEOTIDE SEQUENCE</scope>
</reference>